<keyword evidence="1" id="KW-1133">Transmembrane helix</keyword>
<keyword evidence="5" id="KW-1185">Reference proteome</keyword>
<dbReference type="AlphaFoldDB" id="A0A9Q9DA08"/>
<evidence type="ECO:0000313" key="3">
    <source>
        <dbReference type="EMBL" id="WFP91109.1"/>
    </source>
</evidence>
<dbReference type="Proteomes" id="UP001055460">
    <property type="component" value="Chromosome"/>
</dbReference>
<dbReference type="Proteomes" id="UP001214094">
    <property type="component" value="Chromosome"/>
</dbReference>
<dbReference type="EMBL" id="CP121308">
    <property type="protein sequence ID" value="WFP91109.1"/>
    <property type="molecule type" value="Genomic_DNA"/>
</dbReference>
<dbReference type="EMBL" id="CP098807">
    <property type="protein sequence ID" value="USJ23724.1"/>
    <property type="molecule type" value="Genomic_DNA"/>
</dbReference>
<keyword evidence="1" id="KW-0472">Membrane</keyword>
<organism evidence="2 4">
    <name type="scientific">Ensifer adhaerens</name>
    <name type="common">Sinorhizobium morelense</name>
    <dbReference type="NCBI Taxonomy" id="106592"/>
    <lineage>
        <taxon>Bacteria</taxon>
        <taxon>Pseudomonadati</taxon>
        <taxon>Pseudomonadota</taxon>
        <taxon>Alphaproteobacteria</taxon>
        <taxon>Hyphomicrobiales</taxon>
        <taxon>Rhizobiaceae</taxon>
        <taxon>Sinorhizobium/Ensifer group</taxon>
        <taxon>Ensifer</taxon>
    </lineage>
</organism>
<accession>A0A9Q9DA08</accession>
<keyword evidence="1" id="KW-0812">Transmembrane</keyword>
<dbReference type="GeneID" id="51989394"/>
<gene>
    <name evidence="2" type="ORF">NE863_01640</name>
    <name evidence="3" type="ORF">P4B07_01630</name>
</gene>
<name>A0A9Q9DA08_ENSAD</name>
<evidence type="ECO:0000313" key="4">
    <source>
        <dbReference type="Proteomes" id="UP001055460"/>
    </source>
</evidence>
<dbReference type="RefSeq" id="WP_089044690.1">
    <property type="nucleotide sequence ID" value="NZ_CAXURO020000001.1"/>
</dbReference>
<reference evidence="2" key="1">
    <citation type="submission" date="2022-06" db="EMBL/GenBank/DDBJ databases">
        <title>Physiological and biochemical characterization and genomic elucidation of a strain of the genus Ensifer adhaerens M8 that combines arsenic oxidation and chromium reduction.</title>
        <authorList>
            <person name="Li X."/>
            <person name="Yu c."/>
        </authorList>
    </citation>
    <scope>NUCLEOTIDE SEQUENCE</scope>
    <source>
        <strain evidence="2">M8</strain>
    </source>
</reference>
<sequence>MNQIRRRPRAIAIARTDESRQQKAVLTRLALIAFFAVAALAALPALWF</sequence>
<evidence type="ECO:0000256" key="1">
    <source>
        <dbReference type="SAM" id="Phobius"/>
    </source>
</evidence>
<evidence type="ECO:0000313" key="5">
    <source>
        <dbReference type="Proteomes" id="UP001214094"/>
    </source>
</evidence>
<reference evidence="3 5" key="2">
    <citation type="submission" date="2023-03" db="EMBL/GenBank/DDBJ databases">
        <title>Comparative genome and transcriptome analysis combination mining strategies for increasing vitamin B12 production of Ensifer adhaerens strain.</title>
        <authorList>
            <person name="Yongheng L."/>
        </authorList>
    </citation>
    <scope>NUCLEOTIDE SEQUENCE [LARGE SCALE GENOMIC DNA]</scope>
    <source>
        <strain evidence="3 5">Casida A-T305</strain>
    </source>
</reference>
<feature type="transmembrane region" description="Helical" evidence="1">
    <location>
        <begin position="25"/>
        <end position="47"/>
    </location>
</feature>
<proteinExistence type="predicted"/>
<evidence type="ECO:0000313" key="2">
    <source>
        <dbReference type="EMBL" id="USJ23724.1"/>
    </source>
</evidence>
<protein>
    <submittedName>
        <fullName evidence="2">Uncharacterized protein</fullName>
    </submittedName>
</protein>